<organism evidence="2 3">
    <name type="scientific">Nephila pilipes</name>
    <name type="common">Giant wood spider</name>
    <name type="synonym">Nephila maculata</name>
    <dbReference type="NCBI Taxonomy" id="299642"/>
    <lineage>
        <taxon>Eukaryota</taxon>
        <taxon>Metazoa</taxon>
        <taxon>Ecdysozoa</taxon>
        <taxon>Arthropoda</taxon>
        <taxon>Chelicerata</taxon>
        <taxon>Arachnida</taxon>
        <taxon>Araneae</taxon>
        <taxon>Araneomorphae</taxon>
        <taxon>Entelegynae</taxon>
        <taxon>Araneoidea</taxon>
        <taxon>Nephilidae</taxon>
        <taxon>Nephila</taxon>
    </lineage>
</organism>
<gene>
    <name evidence="2" type="primary">AVEN_151720_1</name>
    <name evidence="2" type="ORF">NPIL_380231</name>
</gene>
<evidence type="ECO:0000313" key="2">
    <source>
        <dbReference type="EMBL" id="GFT45103.1"/>
    </source>
</evidence>
<feature type="region of interest" description="Disordered" evidence="1">
    <location>
        <begin position="213"/>
        <end position="269"/>
    </location>
</feature>
<feature type="region of interest" description="Disordered" evidence="1">
    <location>
        <begin position="1"/>
        <end position="26"/>
    </location>
</feature>
<comment type="caution">
    <text evidence="2">The sequence shown here is derived from an EMBL/GenBank/DDBJ whole genome shotgun (WGS) entry which is preliminary data.</text>
</comment>
<dbReference type="EMBL" id="BMAW01064416">
    <property type="protein sequence ID" value="GFT45103.1"/>
    <property type="molecule type" value="Genomic_DNA"/>
</dbReference>
<proteinExistence type="predicted"/>
<accession>A0A8X6P0N9</accession>
<feature type="compositionally biased region" description="Basic and acidic residues" evidence="1">
    <location>
        <begin position="243"/>
        <end position="254"/>
    </location>
</feature>
<dbReference type="OrthoDB" id="6409019at2759"/>
<evidence type="ECO:0000256" key="1">
    <source>
        <dbReference type="SAM" id="MobiDB-lite"/>
    </source>
</evidence>
<feature type="region of interest" description="Disordered" evidence="1">
    <location>
        <begin position="50"/>
        <end position="124"/>
    </location>
</feature>
<dbReference type="Proteomes" id="UP000887013">
    <property type="component" value="Unassembled WGS sequence"/>
</dbReference>
<evidence type="ECO:0000313" key="3">
    <source>
        <dbReference type="Proteomes" id="UP000887013"/>
    </source>
</evidence>
<sequence>MLPERRVMDIEITSPQDTADSETESLVVHSNGDACIDDLLSENECETDVEIGTSNGMKSEYLNHRNDPSYMKSQPRAQTRLLSRSHSANDLSQPADTLSVNSVSSEPPRRNSSGEYPSQLFESNGPPIKPLCNMLLQDIEMPKQKANHVHRNSLTPTSSIHPTPVSMQFASPTPWKNIQTPHQDREDDFTILLQTTAERVLNKLKSRQQDLGCNLTTGQKYQRRPSHGLQPPVPRKLQPILRDGNKTPRSESDLKSLSGDSDLGPLSAA</sequence>
<protein>
    <submittedName>
        <fullName evidence="2">Uncharacterized protein</fullName>
    </submittedName>
</protein>
<keyword evidence="3" id="KW-1185">Reference proteome</keyword>
<name>A0A8X6P0N9_NEPPI</name>
<feature type="compositionally biased region" description="Low complexity" evidence="1">
    <location>
        <begin position="255"/>
        <end position="269"/>
    </location>
</feature>
<feature type="compositionally biased region" description="Polar residues" evidence="1">
    <location>
        <begin position="71"/>
        <end position="122"/>
    </location>
</feature>
<dbReference type="AlphaFoldDB" id="A0A8X6P0N9"/>
<reference evidence="2" key="1">
    <citation type="submission" date="2020-08" db="EMBL/GenBank/DDBJ databases">
        <title>Multicomponent nature underlies the extraordinary mechanical properties of spider dragline silk.</title>
        <authorList>
            <person name="Kono N."/>
            <person name="Nakamura H."/>
            <person name="Mori M."/>
            <person name="Yoshida Y."/>
            <person name="Ohtoshi R."/>
            <person name="Malay A.D."/>
            <person name="Moran D.A.P."/>
            <person name="Tomita M."/>
            <person name="Numata K."/>
            <person name="Arakawa K."/>
        </authorList>
    </citation>
    <scope>NUCLEOTIDE SEQUENCE</scope>
</reference>